<dbReference type="EMBL" id="JAJAGQ010000016">
    <property type="protein sequence ID" value="KAJ8540035.1"/>
    <property type="molecule type" value="Genomic_DNA"/>
</dbReference>
<reference evidence="3" key="1">
    <citation type="journal article" date="2023" name="Proc. Natl. Acad. Sci. U.S.A.">
        <title>Genomic and structural basis for evolution of tropane alkaloid biosynthesis.</title>
        <authorList>
            <person name="Wanga Y.-J."/>
            <person name="Taina T."/>
            <person name="Yua J.-Y."/>
            <person name="Lia J."/>
            <person name="Xua B."/>
            <person name="Chenc J."/>
            <person name="D'Auriad J.C."/>
            <person name="Huanga J.-P."/>
            <person name="Huanga S.-X."/>
        </authorList>
    </citation>
    <scope>NUCLEOTIDE SEQUENCE [LARGE SCALE GENOMIC DNA]</scope>
    <source>
        <strain evidence="3">cv. KIB-2019</strain>
    </source>
</reference>
<evidence type="ECO:0000313" key="2">
    <source>
        <dbReference type="EMBL" id="KAJ8540035.1"/>
    </source>
</evidence>
<proteinExistence type="predicted"/>
<evidence type="ECO:0000256" key="1">
    <source>
        <dbReference type="SAM" id="MobiDB-lite"/>
    </source>
</evidence>
<feature type="region of interest" description="Disordered" evidence="1">
    <location>
        <begin position="34"/>
        <end position="53"/>
    </location>
</feature>
<organism evidence="2 3">
    <name type="scientific">Anisodus acutangulus</name>
    <dbReference type="NCBI Taxonomy" id="402998"/>
    <lineage>
        <taxon>Eukaryota</taxon>
        <taxon>Viridiplantae</taxon>
        <taxon>Streptophyta</taxon>
        <taxon>Embryophyta</taxon>
        <taxon>Tracheophyta</taxon>
        <taxon>Spermatophyta</taxon>
        <taxon>Magnoliopsida</taxon>
        <taxon>eudicotyledons</taxon>
        <taxon>Gunneridae</taxon>
        <taxon>Pentapetalae</taxon>
        <taxon>asterids</taxon>
        <taxon>lamiids</taxon>
        <taxon>Solanales</taxon>
        <taxon>Solanaceae</taxon>
        <taxon>Solanoideae</taxon>
        <taxon>Hyoscyameae</taxon>
        <taxon>Anisodus</taxon>
    </lineage>
</organism>
<comment type="caution">
    <text evidence="2">The sequence shown here is derived from an EMBL/GenBank/DDBJ whole genome shotgun (WGS) entry which is preliminary data.</text>
</comment>
<accession>A0A9Q1LPF2</accession>
<protein>
    <submittedName>
        <fullName evidence="2">Uncharacterized protein</fullName>
    </submittedName>
</protein>
<dbReference type="OrthoDB" id="673745at2759"/>
<evidence type="ECO:0000313" key="3">
    <source>
        <dbReference type="Proteomes" id="UP001152561"/>
    </source>
</evidence>
<gene>
    <name evidence="2" type="ORF">K7X08_026424</name>
</gene>
<dbReference type="Proteomes" id="UP001152561">
    <property type="component" value="Unassembled WGS sequence"/>
</dbReference>
<keyword evidence="3" id="KW-1185">Reference proteome</keyword>
<name>A0A9Q1LPF2_9SOLA</name>
<dbReference type="AlphaFoldDB" id="A0A9Q1LPF2"/>
<sequence>MVAPLDFLPTTPSSIDAVPSKLIQLMVFSGDGRASANNAERKKGDAGGGSANGKKIKFRVTKVKMTKAV</sequence>